<dbReference type="Pfam" id="PF01370">
    <property type="entry name" value="Epimerase"/>
    <property type="match status" value="1"/>
</dbReference>
<dbReference type="EC" id="1.3.1.45" evidence="2"/>
<proteinExistence type="predicted"/>
<comment type="caution">
    <text evidence="2">The sequence shown here is derived from an EMBL/GenBank/DDBJ whole genome shotgun (WGS) entry which is preliminary data.</text>
</comment>
<reference evidence="2 3" key="1">
    <citation type="submission" date="2020-07" db="EMBL/GenBank/DDBJ databases">
        <title>Exploring microbial biodiversity for novel pathways involved in the catabolism of aromatic compounds derived from lignin.</title>
        <authorList>
            <person name="Elkins J."/>
        </authorList>
    </citation>
    <scope>NUCLEOTIDE SEQUENCE [LARGE SCALE GENOMIC DNA]</scope>
    <source>
        <strain evidence="2 3">H2C3C</strain>
    </source>
</reference>
<dbReference type="Gene3D" id="3.40.50.720">
    <property type="entry name" value="NAD(P)-binding Rossmann-like Domain"/>
    <property type="match status" value="1"/>
</dbReference>
<dbReference type="InterPro" id="IPR001509">
    <property type="entry name" value="Epimerase_deHydtase"/>
</dbReference>
<dbReference type="AlphaFoldDB" id="A0A7Y9WU33"/>
<dbReference type="GO" id="GO:0047526">
    <property type="term" value="F:2'-hydroxyisoflavone reductase activity"/>
    <property type="evidence" value="ECO:0007669"/>
    <property type="project" value="UniProtKB-EC"/>
</dbReference>
<evidence type="ECO:0000313" key="2">
    <source>
        <dbReference type="EMBL" id="NYH26822.1"/>
    </source>
</evidence>
<dbReference type="InterPro" id="IPR050177">
    <property type="entry name" value="Lipid_A_modif_metabolic_enz"/>
</dbReference>
<accession>A0A7Y9WU33</accession>
<dbReference type="EMBL" id="JACCAS010000002">
    <property type="protein sequence ID" value="NYH26822.1"/>
    <property type="molecule type" value="Genomic_DNA"/>
</dbReference>
<dbReference type="Proteomes" id="UP000540929">
    <property type="component" value="Unassembled WGS sequence"/>
</dbReference>
<keyword evidence="3" id="KW-1185">Reference proteome</keyword>
<dbReference type="PANTHER" id="PTHR43245:SF13">
    <property type="entry name" value="UDP-D-APIOSE_UDP-D-XYLOSE SYNTHASE 2"/>
    <property type="match status" value="1"/>
</dbReference>
<evidence type="ECO:0000313" key="3">
    <source>
        <dbReference type="Proteomes" id="UP000540929"/>
    </source>
</evidence>
<organism evidence="2 3">
    <name type="scientific">Paraburkholderia bryophila</name>
    <dbReference type="NCBI Taxonomy" id="420952"/>
    <lineage>
        <taxon>Bacteria</taxon>
        <taxon>Pseudomonadati</taxon>
        <taxon>Pseudomonadota</taxon>
        <taxon>Betaproteobacteria</taxon>
        <taxon>Burkholderiales</taxon>
        <taxon>Burkholderiaceae</taxon>
        <taxon>Paraburkholderia</taxon>
    </lineage>
</organism>
<feature type="domain" description="NAD-dependent epimerase/dehydratase" evidence="1">
    <location>
        <begin position="78"/>
        <end position="207"/>
    </location>
</feature>
<dbReference type="PANTHER" id="PTHR43245">
    <property type="entry name" value="BIFUNCTIONAL POLYMYXIN RESISTANCE PROTEIN ARNA"/>
    <property type="match status" value="1"/>
</dbReference>
<keyword evidence="2" id="KW-0560">Oxidoreductase</keyword>
<dbReference type="RefSeq" id="WP_179746245.1">
    <property type="nucleotide sequence ID" value="NZ_JACCAS010000002.1"/>
</dbReference>
<evidence type="ECO:0000259" key="1">
    <source>
        <dbReference type="Pfam" id="PF01370"/>
    </source>
</evidence>
<sequence length="325" mass="35865">MRVLVMGGTLFLGRHIVEVALGRGHDVTIFNRGQENPTLFPEIERLVGDRNSNLSSLAGREFEAAIDPSAYNPEQIHLLLSALKGPPRHYTFISSISVYRGFAPGIQYDEDADLLAGSEGYGALKARTEAAIWSAMPERVAILRPGLIAGPYDPTGRFTYWIRRIEAGGRVLAPGRRERPVQFIDARDLAEWAMLLAEDQVSAVYNAAGPHSTLTMGQFLDHCLEASQSDARLEWLTDEQILASGIEGWTELPLWIAENDTEAGGIFHADNRRARGLELGFRPVAETIRDTRDWIRAAGEVKCSPLLVKTLSTVKEQSTINACQP</sequence>
<protein>
    <submittedName>
        <fullName evidence="2">2'-hydroxyisoflavone reductase</fullName>
        <ecNumber evidence="2">1.3.1.45</ecNumber>
    </submittedName>
</protein>
<name>A0A7Y9WU33_9BURK</name>
<gene>
    <name evidence="2" type="ORF">GGD40_006393</name>
</gene>
<dbReference type="SUPFAM" id="SSF51735">
    <property type="entry name" value="NAD(P)-binding Rossmann-fold domains"/>
    <property type="match status" value="1"/>
</dbReference>
<dbReference type="InterPro" id="IPR036291">
    <property type="entry name" value="NAD(P)-bd_dom_sf"/>
</dbReference>